<keyword evidence="9" id="KW-0411">Iron-sulfur</keyword>
<dbReference type="EMBL" id="DTAU01000040">
    <property type="protein sequence ID" value="HFQ78419.1"/>
    <property type="molecule type" value="Genomic_DNA"/>
</dbReference>
<dbReference type="GO" id="GO:0051539">
    <property type="term" value="F:4 iron, 4 sulfur cluster binding"/>
    <property type="evidence" value="ECO:0007669"/>
    <property type="project" value="UniProtKB-KW"/>
</dbReference>
<dbReference type="PANTHER" id="PTHR30573:SF0">
    <property type="entry name" value="QUINOLINATE SYNTHASE, CHLOROPLASTIC"/>
    <property type="match status" value="1"/>
</dbReference>
<evidence type="ECO:0000256" key="1">
    <source>
        <dbReference type="ARBA" id="ARBA00001966"/>
    </source>
</evidence>
<keyword evidence="4" id="KW-0004">4Fe-4S</keyword>
<dbReference type="AlphaFoldDB" id="A0A7J3N0I3"/>
<accession>A0A7J3N0I3</accession>
<keyword evidence="8" id="KW-0408">Iron</keyword>
<proteinExistence type="predicted"/>
<name>A0A7J3N0I3_9CREN</name>
<dbReference type="EMBL" id="DTDH01000215">
    <property type="protein sequence ID" value="HGT99274.1"/>
    <property type="molecule type" value="Genomic_DNA"/>
</dbReference>
<evidence type="ECO:0000256" key="3">
    <source>
        <dbReference type="ARBA" id="ARBA00012669"/>
    </source>
</evidence>
<organism evidence="12">
    <name type="scientific">Ignisphaera aggregans</name>
    <dbReference type="NCBI Taxonomy" id="334771"/>
    <lineage>
        <taxon>Archaea</taxon>
        <taxon>Thermoproteota</taxon>
        <taxon>Thermoprotei</taxon>
        <taxon>Desulfurococcales</taxon>
        <taxon>Desulfurococcaceae</taxon>
        <taxon>Ignisphaera</taxon>
    </lineage>
</organism>
<dbReference type="UniPathway" id="UPA00253">
    <property type="reaction ID" value="UER00327"/>
</dbReference>
<dbReference type="PANTHER" id="PTHR30573">
    <property type="entry name" value="QUINOLINATE SYNTHETASE A"/>
    <property type="match status" value="1"/>
</dbReference>
<dbReference type="GO" id="GO:0046872">
    <property type="term" value="F:metal ion binding"/>
    <property type="evidence" value="ECO:0007669"/>
    <property type="project" value="UniProtKB-KW"/>
</dbReference>
<dbReference type="NCBIfam" id="TIGR00550">
    <property type="entry name" value="nadA"/>
    <property type="match status" value="1"/>
</dbReference>
<sequence>MDIVNEVFKLKKETGAVILAHNYQSPEVQDVADFVGDSLELSVKALESRARVIVFAGVDFMAEQAAILNEDSIVLHPNPEAQCPMAQMITIEELRKFKKLYPEAPAIVYVNSPAIVKAEADYVVTSANVVELVRSLSSDVVIFGPDAHLAQYIAERTGKVVIPVPRDGYCPIHIKFNANNIQKLIKIYGKACFIAHPECPKSVRDLAQFVGSTSQMVKYVKTSGERVFIVGTEIGIIYRMVKENPDKIFIPASTEAICEDMKKITLDKVLKSLRERVYRVLVDRAIAIRVRKAIENTFNVLGVDAPWKR</sequence>
<keyword evidence="5" id="KW-0662">Pyridine nucleotide biosynthesis</keyword>
<evidence type="ECO:0000313" key="12">
    <source>
        <dbReference type="EMBL" id="HGT99274.1"/>
    </source>
</evidence>
<evidence type="ECO:0000256" key="6">
    <source>
        <dbReference type="ARBA" id="ARBA00022679"/>
    </source>
</evidence>
<comment type="caution">
    <text evidence="12">The sequence shown here is derived from an EMBL/GenBank/DDBJ whole genome shotgun (WGS) entry which is preliminary data.</text>
</comment>
<keyword evidence="7" id="KW-0479">Metal-binding</keyword>
<dbReference type="GO" id="GO:0034628">
    <property type="term" value="P:'de novo' NAD+ biosynthetic process from L-aspartate"/>
    <property type="evidence" value="ECO:0007669"/>
    <property type="project" value="TreeGrafter"/>
</dbReference>
<evidence type="ECO:0000256" key="7">
    <source>
        <dbReference type="ARBA" id="ARBA00022723"/>
    </source>
</evidence>
<reference evidence="12" key="1">
    <citation type="journal article" date="2020" name="mSystems">
        <title>Genome- and Community-Level Interaction Insights into Carbon Utilization and Element Cycling Functions of Hydrothermarchaeota in Hydrothermal Sediment.</title>
        <authorList>
            <person name="Zhou Z."/>
            <person name="Liu Y."/>
            <person name="Xu W."/>
            <person name="Pan J."/>
            <person name="Luo Z.H."/>
            <person name="Li M."/>
        </authorList>
    </citation>
    <scope>NUCLEOTIDE SEQUENCE [LARGE SCALE GENOMIC DNA]</scope>
    <source>
        <strain evidence="11">SpSt-629</strain>
        <strain evidence="12">SpSt-688</strain>
    </source>
</reference>
<dbReference type="NCBIfam" id="NF006878">
    <property type="entry name" value="PRK09375.1-2"/>
    <property type="match status" value="1"/>
</dbReference>
<evidence type="ECO:0000256" key="2">
    <source>
        <dbReference type="ARBA" id="ARBA00005065"/>
    </source>
</evidence>
<gene>
    <name evidence="12" type="primary">nadA</name>
    <name evidence="11" type="ORF">ENT99_01780</name>
    <name evidence="12" type="ORF">ENU64_07625</name>
</gene>
<evidence type="ECO:0000313" key="11">
    <source>
        <dbReference type="EMBL" id="HFQ78419.1"/>
    </source>
</evidence>
<dbReference type="Pfam" id="PF02445">
    <property type="entry name" value="NadA"/>
    <property type="match status" value="1"/>
</dbReference>
<protein>
    <recommendedName>
        <fullName evidence="3 10">Quinolinate synthase</fullName>
        <ecNumber evidence="3 10">2.5.1.72</ecNumber>
    </recommendedName>
</protein>
<evidence type="ECO:0000256" key="8">
    <source>
        <dbReference type="ARBA" id="ARBA00023004"/>
    </source>
</evidence>
<dbReference type="Gene3D" id="3.40.50.10800">
    <property type="entry name" value="NadA-like"/>
    <property type="match status" value="3"/>
</dbReference>
<dbReference type="InterPro" id="IPR036094">
    <property type="entry name" value="NadA_sf"/>
</dbReference>
<keyword evidence="6" id="KW-0808">Transferase</keyword>
<comment type="pathway">
    <text evidence="2">Cofactor biosynthesis; NAD(+) biosynthesis; quinolinate from iminoaspartate: step 1/1.</text>
</comment>
<comment type="cofactor">
    <cofactor evidence="1">
        <name>[4Fe-4S] cluster</name>
        <dbReference type="ChEBI" id="CHEBI:49883"/>
    </cofactor>
</comment>
<dbReference type="EC" id="2.5.1.72" evidence="3 10"/>
<evidence type="ECO:0000256" key="9">
    <source>
        <dbReference type="ARBA" id="ARBA00023014"/>
    </source>
</evidence>
<evidence type="ECO:0000256" key="5">
    <source>
        <dbReference type="ARBA" id="ARBA00022642"/>
    </source>
</evidence>
<dbReference type="InterPro" id="IPR003473">
    <property type="entry name" value="NadA"/>
</dbReference>
<dbReference type="SUPFAM" id="SSF142754">
    <property type="entry name" value="NadA-like"/>
    <property type="match status" value="1"/>
</dbReference>
<dbReference type="GO" id="GO:0008987">
    <property type="term" value="F:quinolinate synthetase A activity"/>
    <property type="evidence" value="ECO:0007669"/>
    <property type="project" value="UniProtKB-UniRule"/>
</dbReference>
<evidence type="ECO:0000256" key="10">
    <source>
        <dbReference type="NCBIfam" id="TIGR00550"/>
    </source>
</evidence>
<evidence type="ECO:0000256" key="4">
    <source>
        <dbReference type="ARBA" id="ARBA00022485"/>
    </source>
</evidence>